<comment type="similarity">
    <text evidence="1">Belongs to the HipA Ser/Thr kinase family.</text>
</comment>
<comment type="caution">
    <text evidence="6">The sequence shown here is derived from an EMBL/GenBank/DDBJ whole genome shotgun (WGS) entry which is preliminary data.</text>
</comment>
<dbReference type="Pfam" id="PF07804">
    <property type="entry name" value="HipA_C"/>
    <property type="match status" value="1"/>
</dbReference>
<proteinExistence type="inferred from homology"/>
<evidence type="ECO:0000259" key="5">
    <source>
        <dbReference type="Pfam" id="PF13657"/>
    </source>
</evidence>
<keyword evidence="3" id="KW-0418">Kinase</keyword>
<reference evidence="7" key="1">
    <citation type="journal article" date="2019" name="Int. J. Syst. Evol. Microbiol.">
        <title>The Global Catalogue of Microorganisms (GCM) 10K type strain sequencing project: providing services to taxonomists for standard genome sequencing and annotation.</title>
        <authorList>
            <consortium name="The Broad Institute Genomics Platform"/>
            <consortium name="The Broad Institute Genome Sequencing Center for Infectious Disease"/>
            <person name="Wu L."/>
            <person name="Ma J."/>
        </authorList>
    </citation>
    <scope>NUCLEOTIDE SEQUENCE [LARGE SCALE GENOMIC DNA]</scope>
    <source>
        <strain evidence="7">CCUG 49584</strain>
    </source>
</reference>
<evidence type="ECO:0000256" key="3">
    <source>
        <dbReference type="ARBA" id="ARBA00022777"/>
    </source>
</evidence>
<feature type="domain" description="HipA N-terminal subdomain 1" evidence="5">
    <location>
        <begin position="10"/>
        <end position="106"/>
    </location>
</feature>
<dbReference type="InterPro" id="IPR052028">
    <property type="entry name" value="HipA_Ser/Thr_kinase"/>
</dbReference>
<dbReference type="NCBIfam" id="TIGR03071">
    <property type="entry name" value="couple_hipA"/>
    <property type="match status" value="1"/>
</dbReference>
<dbReference type="EMBL" id="JBHTMA010000004">
    <property type="protein sequence ID" value="MFD1225857.1"/>
    <property type="molecule type" value="Genomic_DNA"/>
</dbReference>
<keyword evidence="2" id="KW-0808">Transferase</keyword>
<organism evidence="6 7">
    <name type="scientific">Pseudochrobactrum kiredjianiae</name>
    <dbReference type="NCBI Taxonomy" id="386305"/>
    <lineage>
        <taxon>Bacteria</taxon>
        <taxon>Pseudomonadati</taxon>
        <taxon>Pseudomonadota</taxon>
        <taxon>Alphaproteobacteria</taxon>
        <taxon>Hyphomicrobiales</taxon>
        <taxon>Brucellaceae</taxon>
        <taxon>Pseudochrobactrum</taxon>
    </lineage>
</organism>
<dbReference type="InterPro" id="IPR017508">
    <property type="entry name" value="HipA_N1"/>
</dbReference>
<name>A0ABW3UZR0_9HYPH</name>
<dbReference type="InterPro" id="IPR012893">
    <property type="entry name" value="HipA-like_C"/>
</dbReference>
<accession>A0ABW3UZR0</accession>
<keyword evidence="7" id="KW-1185">Reference proteome</keyword>
<evidence type="ECO:0000313" key="7">
    <source>
        <dbReference type="Proteomes" id="UP001597263"/>
    </source>
</evidence>
<gene>
    <name evidence="6" type="ORF">ACFQ35_01475</name>
</gene>
<evidence type="ECO:0000313" key="6">
    <source>
        <dbReference type="EMBL" id="MFD1225857.1"/>
    </source>
</evidence>
<dbReference type="CDD" id="cd17808">
    <property type="entry name" value="HipA_Ec_like"/>
    <property type="match status" value="1"/>
</dbReference>
<evidence type="ECO:0000256" key="2">
    <source>
        <dbReference type="ARBA" id="ARBA00022679"/>
    </source>
</evidence>
<dbReference type="Proteomes" id="UP001597263">
    <property type="component" value="Unassembled WGS sequence"/>
</dbReference>
<protein>
    <submittedName>
        <fullName evidence="6">Type II toxin-antitoxin system HipA family toxin</fullName>
    </submittedName>
</protein>
<dbReference type="RefSeq" id="WP_289388267.1">
    <property type="nucleotide sequence ID" value="NZ_JAUCBM010000010.1"/>
</dbReference>
<evidence type="ECO:0000256" key="1">
    <source>
        <dbReference type="ARBA" id="ARBA00010164"/>
    </source>
</evidence>
<dbReference type="Pfam" id="PF13657">
    <property type="entry name" value="Couple_hipA"/>
    <property type="match status" value="1"/>
</dbReference>
<sequence>MGRKPLHVPLRIYLNNRLVGHLSKESGGATMFRYDETWLNRRGVMPVSLSLPLREDAYRGEPVSAVFENLLPDSDALRRRVAEKVGARGTDAYSLLTKIGRDCVGDKEFEFDSNISGEPVDTAQIETLLKNLAQAPLGLNRDDDFRISVAGAQEKTALLWHEGQWIKPHGMTPTTHIFKTQISTLPNGLDLMDSVENEFYCLSLAEAFGLPVNATRIETFGETKALVIERFDRRWTDSGRLIWLPQEDCCQALSVPPTLKYQSEGGPGMAAILDLLKGSDTPAEDQKCFLIAQMFFWIIGATDGHAKNFSVFLLPGGGFHMTPLYDILSAQPSLDRRQIERKQMKLAMSVGRNRHYRIDQIQPRHFMQMAAVANIPESVVRTAMAHVVEFGALAFEAVANKLPADFPEEIHTSVNAAAVSRLHAFERIANGGSKAERWQ</sequence>
<dbReference type="PANTHER" id="PTHR37419:SF1">
    <property type="entry name" value="SERINE_THREONINE-PROTEIN KINASE TOXIN HIPA"/>
    <property type="match status" value="1"/>
</dbReference>
<dbReference type="PANTHER" id="PTHR37419">
    <property type="entry name" value="SERINE/THREONINE-PROTEIN KINASE TOXIN HIPA"/>
    <property type="match status" value="1"/>
</dbReference>
<evidence type="ECO:0000259" key="4">
    <source>
        <dbReference type="Pfam" id="PF07804"/>
    </source>
</evidence>
<feature type="domain" description="HipA-like C-terminal" evidence="4">
    <location>
        <begin position="147"/>
        <end position="388"/>
    </location>
</feature>